<dbReference type="InterPro" id="IPR036291">
    <property type="entry name" value="NAD(P)-bd_dom_sf"/>
</dbReference>
<dbReference type="Pfam" id="PF01370">
    <property type="entry name" value="Epimerase"/>
    <property type="match status" value="1"/>
</dbReference>
<dbReference type="Gene3D" id="3.40.50.720">
    <property type="entry name" value="NAD(P)-binding Rossmann-like Domain"/>
    <property type="match status" value="1"/>
</dbReference>
<dbReference type="PANTHER" id="PTHR48079:SF6">
    <property type="entry name" value="NAD(P)-BINDING DOMAIN-CONTAINING PROTEIN-RELATED"/>
    <property type="match status" value="1"/>
</dbReference>
<name>A0ABR4H9Y0_9EURO</name>
<dbReference type="InterPro" id="IPR001509">
    <property type="entry name" value="Epimerase_deHydtase"/>
</dbReference>
<feature type="domain" description="NAD-dependent epimerase/dehydratase" evidence="1">
    <location>
        <begin position="10"/>
        <end position="229"/>
    </location>
</feature>
<dbReference type="Proteomes" id="UP001610335">
    <property type="component" value="Unassembled WGS sequence"/>
</dbReference>
<evidence type="ECO:0000313" key="2">
    <source>
        <dbReference type="EMBL" id="KAL2811558.1"/>
    </source>
</evidence>
<dbReference type="InterPro" id="IPR051783">
    <property type="entry name" value="NAD(P)-dependent_oxidoreduct"/>
</dbReference>
<protein>
    <recommendedName>
        <fullName evidence="1">NAD-dependent epimerase/dehydratase domain-containing protein</fullName>
    </recommendedName>
</protein>
<sequence>MPSVFLLGPGLIGGEVLDNLLQEKTYDVTTLVRRKSAEDAFHQLGVRTVPGTLDDKPIITEQAAASDIIFHTATADHLPSVEAILDGIRERTKRGQETIYIHTSGASLLGDGAQGSYKSDVIFDDDKPSGIDQLPDSAAHREIDLAIVNAQKELSPHAKFAIMIPPVIYGVSTREKRLSIQLPTMVRYSIKHGYAGMIGKGLSVWNQVHVKDLARGYLTLLHWLERTSSSEVVKNPYFFCENGQELSWEECAAEIGRILQQASKVTDPTPKTIPPQNYSDLFGEYSGLVIGSNARNRANLLRKLGWQPREKNTFASLLEDEIPLILQETGEFHGYAAAVASGTFEGQT</sequence>
<comment type="caution">
    <text evidence="2">The sequence shown here is derived from an EMBL/GenBank/DDBJ whole genome shotgun (WGS) entry which is preliminary data.</text>
</comment>
<evidence type="ECO:0000259" key="1">
    <source>
        <dbReference type="Pfam" id="PF01370"/>
    </source>
</evidence>
<accession>A0ABR4H9Y0</accession>
<reference evidence="2 3" key="1">
    <citation type="submission" date="2024-07" db="EMBL/GenBank/DDBJ databases">
        <title>Section-level genome sequencing and comparative genomics of Aspergillus sections Usti and Cavernicolus.</title>
        <authorList>
            <consortium name="Lawrence Berkeley National Laboratory"/>
            <person name="Nybo J.L."/>
            <person name="Vesth T.C."/>
            <person name="Theobald S."/>
            <person name="Frisvad J.C."/>
            <person name="Larsen T.O."/>
            <person name="Kjaerboelling I."/>
            <person name="Rothschild-Mancinelli K."/>
            <person name="Lyhne E.K."/>
            <person name="Kogle M.E."/>
            <person name="Barry K."/>
            <person name="Clum A."/>
            <person name="Na H."/>
            <person name="Ledsgaard L."/>
            <person name="Lin J."/>
            <person name="Lipzen A."/>
            <person name="Kuo A."/>
            <person name="Riley R."/>
            <person name="Mondo S."/>
            <person name="LaButti K."/>
            <person name="Haridas S."/>
            <person name="Pangalinan J."/>
            <person name="Salamov A.A."/>
            <person name="Simmons B.A."/>
            <person name="Magnuson J.K."/>
            <person name="Chen J."/>
            <person name="Drula E."/>
            <person name="Henrissat B."/>
            <person name="Wiebenga A."/>
            <person name="Lubbers R.J."/>
            <person name="Gomes A.C."/>
            <person name="Makela M.R."/>
            <person name="Stajich J."/>
            <person name="Grigoriev I.V."/>
            <person name="Mortensen U.H."/>
            <person name="De vries R.P."/>
            <person name="Baker S.E."/>
            <person name="Andersen M.R."/>
        </authorList>
    </citation>
    <scope>NUCLEOTIDE SEQUENCE [LARGE SCALE GENOMIC DNA]</scope>
    <source>
        <strain evidence="2 3">CBS 600.67</strain>
    </source>
</reference>
<keyword evidence="3" id="KW-1185">Reference proteome</keyword>
<dbReference type="PANTHER" id="PTHR48079">
    <property type="entry name" value="PROTEIN YEEZ"/>
    <property type="match status" value="1"/>
</dbReference>
<evidence type="ECO:0000313" key="3">
    <source>
        <dbReference type="Proteomes" id="UP001610335"/>
    </source>
</evidence>
<dbReference type="SUPFAM" id="SSF51735">
    <property type="entry name" value="NAD(P)-binding Rossmann-fold domains"/>
    <property type="match status" value="1"/>
</dbReference>
<proteinExistence type="predicted"/>
<gene>
    <name evidence="2" type="ORF">BDW59DRAFT_55232</name>
</gene>
<organism evidence="2 3">
    <name type="scientific">Aspergillus cavernicola</name>
    <dbReference type="NCBI Taxonomy" id="176166"/>
    <lineage>
        <taxon>Eukaryota</taxon>
        <taxon>Fungi</taxon>
        <taxon>Dikarya</taxon>
        <taxon>Ascomycota</taxon>
        <taxon>Pezizomycotina</taxon>
        <taxon>Eurotiomycetes</taxon>
        <taxon>Eurotiomycetidae</taxon>
        <taxon>Eurotiales</taxon>
        <taxon>Aspergillaceae</taxon>
        <taxon>Aspergillus</taxon>
        <taxon>Aspergillus subgen. Nidulantes</taxon>
    </lineage>
</organism>
<dbReference type="EMBL" id="JBFXLS010000237">
    <property type="protein sequence ID" value="KAL2811558.1"/>
    <property type="molecule type" value="Genomic_DNA"/>
</dbReference>